<comment type="similarity">
    <text evidence="2 10">Belongs to the organic radical-activating enzymes family.</text>
</comment>
<evidence type="ECO:0000256" key="5">
    <source>
        <dbReference type="ARBA" id="ARBA00022691"/>
    </source>
</evidence>
<evidence type="ECO:0000256" key="4">
    <source>
        <dbReference type="ARBA" id="ARBA00022485"/>
    </source>
</evidence>
<dbReference type="Proteomes" id="UP000236162">
    <property type="component" value="Unassembled WGS sequence"/>
</dbReference>
<evidence type="ECO:0000256" key="2">
    <source>
        <dbReference type="ARBA" id="ARBA00009777"/>
    </source>
</evidence>
<keyword evidence="12" id="KW-0456">Lyase</keyword>
<comment type="catalytic activity">
    <reaction evidence="10">
        <text>glycyl-[formate C-acetyltransferase] + reduced [flavodoxin] + S-adenosyl-L-methionine = glycin-2-yl radical-[formate C-acetyltransferase] + semiquinone [flavodoxin] + 5'-deoxyadenosine + L-methionine + H(+)</text>
        <dbReference type="Rhea" id="RHEA:19225"/>
        <dbReference type="Rhea" id="RHEA-COMP:10622"/>
        <dbReference type="Rhea" id="RHEA-COMP:12190"/>
        <dbReference type="Rhea" id="RHEA-COMP:12191"/>
        <dbReference type="Rhea" id="RHEA-COMP:14480"/>
        <dbReference type="ChEBI" id="CHEBI:15378"/>
        <dbReference type="ChEBI" id="CHEBI:17319"/>
        <dbReference type="ChEBI" id="CHEBI:29947"/>
        <dbReference type="ChEBI" id="CHEBI:32722"/>
        <dbReference type="ChEBI" id="CHEBI:57618"/>
        <dbReference type="ChEBI" id="CHEBI:57844"/>
        <dbReference type="ChEBI" id="CHEBI:59789"/>
        <dbReference type="ChEBI" id="CHEBI:140311"/>
        <dbReference type="EC" id="1.97.1.4"/>
    </reaction>
</comment>
<keyword evidence="7 10" id="KW-0560">Oxidoreductase</keyword>
<dbReference type="EC" id="1.97.1.4" evidence="10"/>
<keyword evidence="14" id="KW-1185">Reference proteome</keyword>
<feature type="domain" description="Radical SAM core" evidence="11">
    <location>
        <begin position="30"/>
        <end position="265"/>
    </location>
</feature>
<dbReference type="CDD" id="cd01335">
    <property type="entry name" value="Radical_SAM"/>
    <property type="match status" value="1"/>
</dbReference>
<dbReference type="GO" id="GO:0005737">
    <property type="term" value="C:cytoplasm"/>
    <property type="evidence" value="ECO:0007669"/>
    <property type="project" value="UniProtKB-SubCell"/>
</dbReference>
<dbReference type="PROSITE" id="PS51918">
    <property type="entry name" value="RADICAL_SAM"/>
    <property type="match status" value="1"/>
</dbReference>
<dbReference type="NCBIfam" id="TIGR02493">
    <property type="entry name" value="PFLA"/>
    <property type="match status" value="1"/>
</dbReference>
<keyword evidence="6 10" id="KW-0479">Metal-binding</keyword>
<dbReference type="InterPro" id="IPR034457">
    <property type="entry name" value="Organic_radical-activating"/>
</dbReference>
<dbReference type="EMBL" id="CP032744">
    <property type="protein sequence ID" value="AYJ39898.1"/>
    <property type="molecule type" value="Genomic_DNA"/>
</dbReference>
<dbReference type="SFLD" id="SFLDG01066">
    <property type="entry name" value="organic_radical-activating_enz"/>
    <property type="match status" value="1"/>
</dbReference>
<dbReference type="PANTHER" id="PTHR30352">
    <property type="entry name" value="PYRUVATE FORMATE-LYASE-ACTIVATING ENZYME"/>
    <property type="match status" value="1"/>
</dbReference>
<keyword evidence="12" id="KW-0670">Pyruvate</keyword>
<keyword evidence="4 10" id="KW-0004">4Fe-4S</keyword>
<dbReference type="GO" id="GO:0046872">
    <property type="term" value="F:metal ion binding"/>
    <property type="evidence" value="ECO:0007669"/>
    <property type="project" value="UniProtKB-UniRule"/>
</dbReference>
<gene>
    <name evidence="12" type="primary">pflA</name>
    <name evidence="12" type="ORF">LP667_14395</name>
    <name evidence="13" type="ORF">LPPLD21_01917</name>
</gene>
<dbReference type="InterPro" id="IPR058240">
    <property type="entry name" value="rSAM_sf"/>
</dbReference>
<organism evidence="12 15">
    <name type="scientific">Lactiplantibacillus paraplantarum</name>
    <dbReference type="NCBI Taxonomy" id="60520"/>
    <lineage>
        <taxon>Bacteria</taxon>
        <taxon>Bacillati</taxon>
        <taxon>Bacillota</taxon>
        <taxon>Bacilli</taxon>
        <taxon>Lactobacillales</taxon>
        <taxon>Lactobacillaceae</taxon>
        <taxon>Lactiplantibacillus</taxon>
    </lineage>
</organism>
<reference evidence="12 15" key="2">
    <citation type="submission" date="2018-10" db="EMBL/GenBank/DDBJ databases">
        <title>Genome seuquencing of Lactobacillus species.</title>
        <authorList>
            <person name="Baek C."/>
            <person name="Yi H."/>
        </authorList>
    </citation>
    <scope>NUCLEOTIDE SEQUENCE [LARGE SCALE GENOMIC DNA]</scope>
    <source>
        <strain evidence="12 15">DSM 10667</strain>
    </source>
</reference>
<dbReference type="SFLD" id="SFLDS00029">
    <property type="entry name" value="Radical_SAM"/>
    <property type="match status" value="1"/>
</dbReference>
<dbReference type="AlphaFoldDB" id="A0A098RA14"/>
<proteinExistence type="inferred from homology"/>
<dbReference type="SUPFAM" id="SSF102114">
    <property type="entry name" value="Radical SAM enzymes"/>
    <property type="match status" value="1"/>
</dbReference>
<dbReference type="InterPro" id="IPR007197">
    <property type="entry name" value="rSAM"/>
</dbReference>
<dbReference type="GeneID" id="79808633"/>
<evidence type="ECO:0000256" key="8">
    <source>
        <dbReference type="ARBA" id="ARBA00023004"/>
    </source>
</evidence>
<keyword evidence="9 10" id="KW-0411">Iron-sulfur</keyword>
<evidence type="ECO:0000313" key="15">
    <source>
        <dbReference type="Proteomes" id="UP000277896"/>
    </source>
</evidence>
<evidence type="ECO:0000256" key="1">
    <source>
        <dbReference type="ARBA" id="ARBA00003141"/>
    </source>
</evidence>
<comment type="function">
    <text evidence="1 10">Activation of pyruvate formate-lyase under anaerobic conditions by generation of an organic free radical, using S-adenosylmethionine and reduced flavodoxin as cosubstrates to produce 5'-deoxy-adenosine.</text>
</comment>
<keyword evidence="8 10" id="KW-0408">Iron</keyword>
<dbReference type="RefSeq" id="WP_021731068.1">
    <property type="nucleotide sequence ID" value="NZ_AVAI01000094.1"/>
</dbReference>
<dbReference type="KEGG" id="lpx:ASU28_13240"/>
<dbReference type="PIRSF" id="PIRSF000371">
    <property type="entry name" value="PFL_act_enz"/>
    <property type="match status" value="1"/>
</dbReference>
<protein>
    <recommendedName>
        <fullName evidence="3 10">Pyruvate formate-lyase-activating enzyme</fullName>
        <ecNumber evidence="10">1.97.1.4</ecNumber>
    </recommendedName>
</protein>
<evidence type="ECO:0000256" key="7">
    <source>
        <dbReference type="ARBA" id="ARBA00023002"/>
    </source>
</evidence>
<accession>A0A098RA14</accession>
<comment type="cofactor">
    <cofactor evidence="10">
        <name>[4Fe-4S] cluster</name>
        <dbReference type="ChEBI" id="CHEBI:49883"/>
    </cofactor>
    <text evidence="10">Binds 1 [4Fe-4S] cluster. The cluster is coordinated with 3 cysteines and an exchangeable S-adenosyl-L-methionine.</text>
</comment>
<evidence type="ECO:0000313" key="12">
    <source>
        <dbReference type="EMBL" id="AYJ39898.1"/>
    </source>
</evidence>
<keyword evidence="5 10" id="KW-0949">S-adenosyl-L-methionine</keyword>
<evidence type="ECO:0000256" key="6">
    <source>
        <dbReference type="ARBA" id="ARBA00022723"/>
    </source>
</evidence>
<dbReference type="EMBL" id="BDOR01000009">
    <property type="protein sequence ID" value="GBF02369.1"/>
    <property type="molecule type" value="Genomic_DNA"/>
</dbReference>
<evidence type="ECO:0000256" key="9">
    <source>
        <dbReference type="ARBA" id="ARBA00023014"/>
    </source>
</evidence>
<dbReference type="GO" id="GO:0043365">
    <property type="term" value="F:[formate-C-acetyltransferase]-activating enzyme activity"/>
    <property type="evidence" value="ECO:0007669"/>
    <property type="project" value="UniProtKB-UniRule"/>
</dbReference>
<evidence type="ECO:0000259" key="11">
    <source>
        <dbReference type="PROSITE" id="PS51918"/>
    </source>
</evidence>
<dbReference type="Pfam" id="PF04055">
    <property type="entry name" value="Radical_SAM"/>
    <property type="match status" value="1"/>
</dbReference>
<evidence type="ECO:0000256" key="3">
    <source>
        <dbReference type="ARBA" id="ARBA00021356"/>
    </source>
</evidence>
<dbReference type="PROSITE" id="PS01087">
    <property type="entry name" value="RADICAL_ACTIVATING"/>
    <property type="match status" value="1"/>
</dbReference>
<dbReference type="InterPro" id="IPR013785">
    <property type="entry name" value="Aldolase_TIM"/>
</dbReference>
<dbReference type="InterPro" id="IPR012838">
    <property type="entry name" value="PFL1_activating"/>
</dbReference>
<reference evidence="13 14" key="1">
    <citation type="submission" date="2017-04" db="EMBL/GenBank/DDBJ databases">
        <title>In vitro and in silico characterization of Lactobacillus paraplantarum D2-1, a starter culture for soymilk fermentation.</title>
        <authorList>
            <person name="Endo A."/>
            <person name="Sasaki F."/>
            <person name="Maeno S."/>
            <person name="Kanesaki Y."/>
            <person name="Kubota E."/>
            <person name="Torres G.A."/>
            <person name="Tomita S."/>
            <person name="Nakagawa J."/>
        </authorList>
    </citation>
    <scope>NUCLEOTIDE SEQUENCE [LARGE SCALE GENOMIC DNA]</scope>
    <source>
        <strain evidence="13 14">D2-1</strain>
    </source>
</reference>
<comment type="subcellular location">
    <subcellularLocation>
        <location evidence="10">Cytoplasm</location>
    </subcellularLocation>
</comment>
<dbReference type="Proteomes" id="UP000277896">
    <property type="component" value="Chromosome"/>
</dbReference>
<dbReference type="eggNOG" id="COG1180">
    <property type="taxonomic scope" value="Bacteria"/>
</dbReference>
<dbReference type="InterPro" id="IPR012839">
    <property type="entry name" value="Organic_radical_activase"/>
</dbReference>
<name>A0A098RA14_9LACO</name>
<evidence type="ECO:0000313" key="14">
    <source>
        <dbReference type="Proteomes" id="UP000236162"/>
    </source>
</evidence>
<keyword evidence="10" id="KW-0963">Cytoplasm</keyword>
<dbReference type="InterPro" id="IPR001989">
    <property type="entry name" value="Radical_activat_CS"/>
</dbReference>
<evidence type="ECO:0000256" key="10">
    <source>
        <dbReference type="RuleBase" id="RU362053"/>
    </source>
</evidence>
<dbReference type="PANTHER" id="PTHR30352:SF5">
    <property type="entry name" value="PYRUVATE FORMATE-LYASE 1-ACTIVATING ENZYME"/>
    <property type="match status" value="1"/>
</dbReference>
<dbReference type="GO" id="GO:0051539">
    <property type="term" value="F:4 iron, 4 sulfur cluster binding"/>
    <property type="evidence" value="ECO:0007669"/>
    <property type="project" value="UniProtKB-UniRule"/>
</dbReference>
<dbReference type="GO" id="GO:0016829">
    <property type="term" value="F:lyase activity"/>
    <property type="evidence" value="ECO:0007669"/>
    <property type="project" value="UniProtKB-KW"/>
</dbReference>
<evidence type="ECO:0000313" key="13">
    <source>
        <dbReference type="EMBL" id="GBF02369.1"/>
    </source>
</evidence>
<dbReference type="Gene3D" id="3.20.20.70">
    <property type="entry name" value="Aldolase class I"/>
    <property type="match status" value="1"/>
</dbReference>
<sequence length="273" mass="31335">MENKQVSTTQTAAKEPLIGYVHSIETFGSVDGPGIRYVAFLQGCHMRCQYCHNPDTWKLNVGDQMTADEILEDAAKYRAFWGKTGGITVSGGESLVQIDFILDLFEKAKAMNISTCLDTSGQPFTREQPFFDKFERLMKVTDISLVDIKHIDSAKHKQLTQYGNENILDMIQYMAQHHDDMWIRHVLVPQRTDYDDDLKKLGDYIAKIPNDVVQKVEVLPYHTLGVKKYHEMKIKYRLEGIESPTQDRVANAEKLLHTADYNGYKTWMPLPKL</sequence>